<name>A7BE21_9ACTO</name>
<feature type="compositionally biased region" description="Acidic residues" evidence="1">
    <location>
        <begin position="102"/>
        <end position="118"/>
    </location>
</feature>
<gene>
    <name evidence="2" type="ORF">ACTODO_01922</name>
</gene>
<keyword evidence="3" id="KW-1185">Reference proteome</keyword>
<dbReference type="AlphaFoldDB" id="A7BE21"/>
<dbReference type="PROSITE" id="PS51257">
    <property type="entry name" value="PROKAR_LIPOPROTEIN"/>
    <property type="match status" value="1"/>
</dbReference>
<comment type="caution">
    <text evidence="2">The sequence shown here is derived from an EMBL/GenBank/DDBJ whole genome shotgun (WGS) entry which is preliminary data.</text>
</comment>
<dbReference type="EMBL" id="AAYI02000004">
    <property type="protein sequence ID" value="EDN81445.1"/>
    <property type="molecule type" value="Genomic_DNA"/>
</dbReference>
<evidence type="ECO:0000313" key="2">
    <source>
        <dbReference type="EMBL" id="EDN81445.1"/>
    </source>
</evidence>
<proteinExistence type="predicted"/>
<accession>A7BE21</accession>
<feature type="region of interest" description="Disordered" evidence="1">
    <location>
        <begin position="29"/>
        <end position="118"/>
    </location>
</feature>
<reference evidence="2" key="2">
    <citation type="submission" date="2015-05" db="EMBL/GenBank/DDBJ databases">
        <title>Draft genome sequence of Actinomyces odontolyticus (ATCC 17982).</title>
        <authorList>
            <person name="Sudarsanam P."/>
            <person name="Ley R."/>
            <person name="Guruge J."/>
            <person name="Turnbaugh P.J."/>
            <person name="Mahowald M."/>
            <person name="Liep D."/>
            <person name="Gordon J."/>
        </authorList>
    </citation>
    <scope>NUCLEOTIDE SEQUENCE</scope>
    <source>
        <strain evidence="2">ATCC 17982</strain>
    </source>
</reference>
<evidence type="ECO:0000256" key="1">
    <source>
        <dbReference type="SAM" id="MobiDB-lite"/>
    </source>
</evidence>
<dbReference type="Proteomes" id="UP000003553">
    <property type="component" value="Unassembled WGS sequence"/>
</dbReference>
<evidence type="ECO:0000313" key="3">
    <source>
        <dbReference type="Proteomes" id="UP000003553"/>
    </source>
</evidence>
<dbReference type="HOGENOM" id="CLU_2115776_0_0_11"/>
<organism evidence="2 3">
    <name type="scientific">Schaalia dentiphila ATCC 17982</name>
    <dbReference type="NCBI Taxonomy" id="411466"/>
    <lineage>
        <taxon>Bacteria</taxon>
        <taxon>Bacillati</taxon>
        <taxon>Actinomycetota</taxon>
        <taxon>Actinomycetes</taxon>
        <taxon>Actinomycetales</taxon>
        <taxon>Actinomycetaceae</taxon>
        <taxon>Schaalia</taxon>
        <taxon>Schaalia dentiphila</taxon>
    </lineage>
</organism>
<dbReference type="eggNOG" id="ENOG5030SMQ">
    <property type="taxonomic scope" value="Bacteria"/>
</dbReference>
<reference evidence="2" key="1">
    <citation type="submission" date="2007-04" db="EMBL/GenBank/DDBJ databases">
        <authorList>
            <person name="Fulton L."/>
            <person name="Clifton S."/>
            <person name="Fulton B."/>
            <person name="Xu J."/>
            <person name="Minx P."/>
            <person name="Pepin K.H."/>
            <person name="Johnson M."/>
            <person name="Thiruvilangam P."/>
            <person name="Bhonagiri V."/>
            <person name="Nash W.E."/>
            <person name="Mardis E.R."/>
            <person name="Wilson R.K."/>
        </authorList>
    </citation>
    <scope>NUCLEOTIDE SEQUENCE [LARGE SCALE GENOMIC DNA]</scope>
    <source>
        <strain evidence="2">ATCC 17982</strain>
    </source>
</reference>
<sequence length="118" mass="12013">MRVIWAIGLIAAVGCGAFFGLRALAAGGQQTTMESGLSVPAQSDGAGPQSAPVVAATEEPTPTPEPAPEPTSEDPAPAPTPAPVATNPYYVAPTSPQRAVPDDDDDDDDDDHDDDTDD</sequence>
<protein>
    <submittedName>
        <fullName evidence="2">Uncharacterized protein</fullName>
    </submittedName>
</protein>
<feature type="compositionally biased region" description="Low complexity" evidence="1">
    <location>
        <begin position="51"/>
        <end position="60"/>
    </location>
</feature>